<name>A0ABU0QU18_9ACTN</name>
<accession>A0ABU0QU18</accession>
<comment type="caution">
    <text evidence="4">The sequence shown here is derived from an EMBL/GenBank/DDBJ whole genome shotgun (WGS) entry which is preliminary data.</text>
</comment>
<dbReference type="PIRSF" id="PIRSF037226">
    <property type="entry name" value="Amidohydrolase_ACY1L2_prd"/>
    <property type="match status" value="1"/>
</dbReference>
<dbReference type="Pfam" id="PF01546">
    <property type="entry name" value="Peptidase_M20"/>
    <property type="match status" value="1"/>
</dbReference>
<dbReference type="InterPro" id="IPR036264">
    <property type="entry name" value="Bact_exopeptidase_dim_dom"/>
</dbReference>
<feature type="compositionally biased region" description="Low complexity" evidence="2">
    <location>
        <begin position="1"/>
        <end position="12"/>
    </location>
</feature>
<evidence type="ECO:0000256" key="1">
    <source>
        <dbReference type="PIRNR" id="PIRNR037226"/>
    </source>
</evidence>
<feature type="region of interest" description="Disordered" evidence="2">
    <location>
        <begin position="1"/>
        <end position="26"/>
    </location>
</feature>
<dbReference type="SUPFAM" id="SSF55031">
    <property type="entry name" value="Bacterial exopeptidase dimerisation domain"/>
    <property type="match status" value="1"/>
</dbReference>
<protein>
    <recommendedName>
        <fullName evidence="1">Peptidase M20 domain-containing protein 2</fullName>
    </recommendedName>
</protein>
<evidence type="ECO:0000313" key="5">
    <source>
        <dbReference type="Proteomes" id="UP001232755"/>
    </source>
</evidence>
<dbReference type="EMBL" id="JAUSYP010000001">
    <property type="protein sequence ID" value="MDQ0750029.1"/>
    <property type="molecule type" value="Genomic_DNA"/>
</dbReference>
<sequence length="432" mass="44354">MSVTATAASVVGGVSGTPYGSGNPKATPGVAVKPCVPADLHAAVRERRSALQQLSLDLHETPETRFEEHYAVEQLAGRLAAAGFEVDKGVAGLPTAFTATHRGPSDGPTVAVLLEYDALPGIGHACGHNLIAAGGLTAALASAATRPDHPGTLKVIGTPGEEGGGGKILMLERGVFSGVDAAVMFHPADRSLRARHALAASHLRLTFHGTAAHAAKAPWDGRSAAAAAQLFLTAVDSMRQFVPPTARIHGIIAHGGAAPNVVPDRSEVDIFVREATSAALDALLPRVLAAADGSALATGTTVESTETAPRYAERNNNMVMADRLAAYAAGLGLALEPPSPANPAGSSDIGNVSIELPVIHPYVQICPRDTPGHSVPMRVAARSPQAHDAVETITTAMAALVLDLLGDPDLLAAVREEFHASTSRPAHGQESR</sequence>
<organism evidence="4 5">
    <name type="scientific">Streptomyces africanus</name>
    <dbReference type="NCBI Taxonomy" id="231024"/>
    <lineage>
        <taxon>Bacteria</taxon>
        <taxon>Bacillati</taxon>
        <taxon>Actinomycetota</taxon>
        <taxon>Actinomycetes</taxon>
        <taxon>Kitasatosporales</taxon>
        <taxon>Streptomycetaceae</taxon>
        <taxon>Streptomyces</taxon>
    </lineage>
</organism>
<dbReference type="InterPro" id="IPR052030">
    <property type="entry name" value="Peptidase_M20/M20A_hydrolases"/>
</dbReference>
<reference evidence="4 5" key="1">
    <citation type="submission" date="2023-07" db="EMBL/GenBank/DDBJ databases">
        <title>Comparative genomics of wheat-associated soil bacteria to identify genetic determinants of phenazine resistance.</title>
        <authorList>
            <person name="Mouncey N."/>
        </authorList>
    </citation>
    <scope>NUCLEOTIDE SEQUENCE [LARGE SCALE GENOMIC DNA]</scope>
    <source>
        <strain evidence="4 5">B3I12</strain>
    </source>
</reference>
<dbReference type="InterPro" id="IPR011650">
    <property type="entry name" value="Peptidase_M20_dimer"/>
</dbReference>
<dbReference type="InterPro" id="IPR017144">
    <property type="entry name" value="Xaa-Arg_dipeptidase"/>
</dbReference>
<proteinExistence type="inferred from homology"/>
<dbReference type="Gene3D" id="3.30.70.360">
    <property type="match status" value="1"/>
</dbReference>
<dbReference type="InterPro" id="IPR002933">
    <property type="entry name" value="Peptidase_M20"/>
</dbReference>
<evidence type="ECO:0000256" key="2">
    <source>
        <dbReference type="SAM" id="MobiDB-lite"/>
    </source>
</evidence>
<evidence type="ECO:0000259" key="3">
    <source>
        <dbReference type="Pfam" id="PF07687"/>
    </source>
</evidence>
<dbReference type="InterPro" id="IPR017439">
    <property type="entry name" value="Amidohydrolase"/>
</dbReference>
<dbReference type="SUPFAM" id="SSF53187">
    <property type="entry name" value="Zn-dependent exopeptidases"/>
    <property type="match status" value="1"/>
</dbReference>
<dbReference type="NCBIfam" id="TIGR01891">
    <property type="entry name" value="amidohydrolases"/>
    <property type="match status" value="1"/>
</dbReference>
<keyword evidence="5" id="KW-1185">Reference proteome</keyword>
<dbReference type="Proteomes" id="UP001232755">
    <property type="component" value="Unassembled WGS sequence"/>
</dbReference>
<dbReference type="Gene3D" id="3.40.630.10">
    <property type="entry name" value="Zn peptidases"/>
    <property type="match status" value="1"/>
</dbReference>
<dbReference type="Pfam" id="PF07687">
    <property type="entry name" value="M20_dimer"/>
    <property type="match status" value="1"/>
</dbReference>
<dbReference type="PANTHER" id="PTHR30575">
    <property type="entry name" value="PEPTIDASE M20"/>
    <property type="match status" value="1"/>
</dbReference>
<feature type="domain" description="Peptidase M20 dimerisation" evidence="3">
    <location>
        <begin position="203"/>
        <end position="289"/>
    </location>
</feature>
<comment type="similarity">
    <text evidence="1">Belongs to the peptidase M20A family.</text>
</comment>
<dbReference type="PANTHER" id="PTHR30575:SF0">
    <property type="entry name" value="XAA-ARG DIPEPTIDASE"/>
    <property type="match status" value="1"/>
</dbReference>
<gene>
    <name evidence="4" type="ORF">QF034_004260</name>
</gene>
<evidence type="ECO:0000313" key="4">
    <source>
        <dbReference type="EMBL" id="MDQ0750029.1"/>
    </source>
</evidence>